<dbReference type="Pfam" id="PF04750">
    <property type="entry name" value="Far-17a_AIG1"/>
    <property type="match status" value="1"/>
</dbReference>
<accession>A0A1E4TZF8</accession>
<evidence type="ECO:0008006" key="8">
    <source>
        <dbReference type="Google" id="ProtNLM"/>
    </source>
</evidence>
<proteinExistence type="predicted"/>
<evidence type="ECO:0000313" key="7">
    <source>
        <dbReference type="Proteomes" id="UP000094236"/>
    </source>
</evidence>
<reference evidence="7" key="1">
    <citation type="submission" date="2016-05" db="EMBL/GenBank/DDBJ databases">
        <title>Comparative genomics of biotechnologically important yeasts.</title>
        <authorList>
            <consortium name="DOE Joint Genome Institute"/>
            <person name="Riley R."/>
            <person name="Haridas S."/>
            <person name="Wolfe K.H."/>
            <person name="Lopes M.R."/>
            <person name="Hittinger C.T."/>
            <person name="Goker M."/>
            <person name="Salamov A."/>
            <person name="Wisecaver J."/>
            <person name="Long T.M."/>
            <person name="Aerts A.L."/>
            <person name="Barry K."/>
            <person name="Choi C."/>
            <person name="Clum A."/>
            <person name="Coughlan A.Y."/>
            <person name="Deshpande S."/>
            <person name="Douglass A.P."/>
            <person name="Hanson S.J."/>
            <person name="Klenk H.-P."/>
            <person name="Labutti K."/>
            <person name="Lapidus A."/>
            <person name="Lindquist E."/>
            <person name="Lipzen A."/>
            <person name="Meier-Kolthoff J.P."/>
            <person name="Ohm R.A."/>
            <person name="Otillar R.P."/>
            <person name="Pangilinan J."/>
            <person name="Peng Y."/>
            <person name="Rokas A."/>
            <person name="Rosa C.A."/>
            <person name="Scheuner C."/>
            <person name="Sibirny A.A."/>
            <person name="Slot J.C."/>
            <person name="Stielow J.B."/>
            <person name="Sun H."/>
            <person name="Kurtzman C.P."/>
            <person name="Blackwell M."/>
            <person name="Grigoriev I.V."/>
            <person name="Jeffries T.W."/>
        </authorList>
    </citation>
    <scope>NUCLEOTIDE SEQUENCE [LARGE SCALE GENOMIC DNA]</scope>
    <source>
        <strain evidence="7">NRRL Y-2460</strain>
    </source>
</reference>
<dbReference type="EMBL" id="KV454012">
    <property type="protein sequence ID" value="ODV97153.1"/>
    <property type="molecule type" value="Genomic_DNA"/>
</dbReference>
<dbReference type="PANTHER" id="PTHR10989:SF16">
    <property type="entry name" value="AT02829P-RELATED"/>
    <property type="match status" value="1"/>
</dbReference>
<name>A0A1E4TZF8_PACTA</name>
<dbReference type="InterPro" id="IPR006838">
    <property type="entry name" value="ADTRP_AIG1"/>
</dbReference>
<dbReference type="PANTHER" id="PTHR10989">
    <property type="entry name" value="ANDROGEN-INDUCED PROTEIN 1-RELATED"/>
    <property type="match status" value="1"/>
</dbReference>
<feature type="transmembrane region" description="Helical" evidence="5">
    <location>
        <begin position="147"/>
        <end position="165"/>
    </location>
</feature>
<feature type="transmembrane region" description="Helical" evidence="5">
    <location>
        <begin position="77"/>
        <end position="94"/>
    </location>
</feature>
<sequence length="225" mass="26163">MRSLRNNKSLLLSIFSLAVMVPAIISLFSYKLPTVLAKAGRFQFLTNLALICSIIVFIINIIAYITNSKILYQLQNVTHSIALTMEMVVSIVYWPTRILYIDLIAETRVIQIPLYLDISIHLLPVIFLIIDYYCFMPKWILNYKQSYLICSLLGSAYWVFLHSVIDQSTSRFPYPFLNVPFKNRLIIFIVVVQIAFLCFVIQKQLYNLIVGKDDDNNDNYNKKEK</sequence>
<feature type="transmembrane region" description="Helical" evidence="5">
    <location>
        <begin position="9"/>
        <end position="30"/>
    </location>
</feature>
<feature type="transmembrane region" description="Helical" evidence="5">
    <location>
        <begin position="42"/>
        <end position="65"/>
    </location>
</feature>
<organism evidence="6 7">
    <name type="scientific">Pachysolen tannophilus NRRL Y-2460</name>
    <dbReference type="NCBI Taxonomy" id="669874"/>
    <lineage>
        <taxon>Eukaryota</taxon>
        <taxon>Fungi</taxon>
        <taxon>Dikarya</taxon>
        <taxon>Ascomycota</taxon>
        <taxon>Saccharomycotina</taxon>
        <taxon>Pichiomycetes</taxon>
        <taxon>Pachysolenaceae</taxon>
        <taxon>Pachysolen</taxon>
    </lineage>
</organism>
<dbReference type="Proteomes" id="UP000094236">
    <property type="component" value="Unassembled WGS sequence"/>
</dbReference>
<evidence type="ECO:0000313" key="6">
    <source>
        <dbReference type="EMBL" id="ODV97153.1"/>
    </source>
</evidence>
<evidence type="ECO:0000256" key="5">
    <source>
        <dbReference type="SAM" id="Phobius"/>
    </source>
</evidence>
<protein>
    <recommendedName>
        <fullName evidence="8">FAR-17a/AIG1-like protein</fullName>
    </recommendedName>
</protein>
<feature type="transmembrane region" description="Helical" evidence="5">
    <location>
        <begin position="114"/>
        <end position="135"/>
    </location>
</feature>
<dbReference type="AlphaFoldDB" id="A0A1E4TZF8"/>
<dbReference type="GO" id="GO:0012505">
    <property type="term" value="C:endomembrane system"/>
    <property type="evidence" value="ECO:0007669"/>
    <property type="project" value="UniProtKB-SubCell"/>
</dbReference>
<comment type="subcellular location">
    <subcellularLocation>
        <location evidence="1">Endomembrane system</location>
        <topology evidence="1">Multi-pass membrane protein</topology>
    </subcellularLocation>
</comment>
<keyword evidence="4 5" id="KW-0472">Membrane</keyword>
<evidence type="ECO:0000256" key="1">
    <source>
        <dbReference type="ARBA" id="ARBA00004127"/>
    </source>
</evidence>
<evidence type="ECO:0000256" key="4">
    <source>
        <dbReference type="ARBA" id="ARBA00023136"/>
    </source>
</evidence>
<dbReference type="OrthoDB" id="1898221at2759"/>
<keyword evidence="3 5" id="KW-1133">Transmembrane helix</keyword>
<keyword evidence="2 5" id="KW-0812">Transmembrane</keyword>
<gene>
    <name evidence="6" type="ORF">PACTADRAFT_1732</name>
</gene>
<keyword evidence="7" id="KW-1185">Reference proteome</keyword>
<evidence type="ECO:0000256" key="3">
    <source>
        <dbReference type="ARBA" id="ARBA00022989"/>
    </source>
</evidence>
<evidence type="ECO:0000256" key="2">
    <source>
        <dbReference type="ARBA" id="ARBA00022692"/>
    </source>
</evidence>
<feature type="transmembrane region" description="Helical" evidence="5">
    <location>
        <begin position="185"/>
        <end position="202"/>
    </location>
</feature>
<dbReference type="GO" id="GO:0016020">
    <property type="term" value="C:membrane"/>
    <property type="evidence" value="ECO:0007669"/>
    <property type="project" value="InterPro"/>
</dbReference>